<organism evidence="1 2">
    <name type="scientific">Ambispora leptoticha</name>
    <dbReference type="NCBI Taxonomy" id="144679"/>
    <lineage>
        <taxon>Eukaryota</taxon>
        <taxon>Fungi</taxon>
        <taxon>Fungi incertae sedis</taxon>
        <taxon>Mucoromycota</taxon>
        <taxon>Glomeromycotina</taxon>
        <taxon>Glomeromycetes</taxon>
        <taxon>Archaeosporales</taxon>
        <taxon>Ambisporaceae</taxon>
        <taxon>Ambispora</taxon>
    </lineage>
</organism>
<protein>
    <submittedName>
        <fullName evidence="1">1963_t:CDS:1</fullName>
    </submittedName>
</protein>
<sequence>MNQEAMKKYCKNFALDIDSISLSSQKDRNASNSNDDGFPLMIDSATSLEAADINANNFFFTSFFETTKPSKFHFSSSAQRKIKDLNEDLSDNLEFYNNKKLIVKNPTTTT</sequence>
<comment type="caution">
    <text evidence="1">The sequence shown here is derived from an EMBL/GenBank/DDBJ whole genome shotgun (WGS) entry which is preliminary data.</text>
</comment>
<feature type="non-terminal residue" evidence="1">
    <location>
        <position position="110"/>
    </location>
</feature>
<evidence type="ECO:0000313" key="2">
    <source>
        <dbReference type="Proteomes" id="UP000789508"/>
    </source>
</evidence>
<keyword evidence="2" id="KW-1185">Reference proteome</keyword>
<dbReference type="EMBL" id="CAJVPS010041847">
    <property type="protein sequence ID" value="CAG8752953.1"/>
    <property type="molecule type" value="Genomic_DNA"/>
</dbReference>
<gene>
    <name evidence="1" type="ORF">ALEPTO_LOCUS13370</name>
</gene>
<dbReference type="Proteomes" id="UP000789508">
    <property type="component" value="Unassembled WGS sequence"/>
</dbReference>
<reference evidence="1" key="1">
    <citation type="submission" date="2021-06" db="EMBL/GenBank/DDBJ databases">
        <authorList>
            <person name="Kallberg Y."/>
            <person name="Tangrot J."/>
            <person name="Rosling A."/>
        </authorList>
    </citation>
    <scope>NUCLEOTIDE SEQUENCE</scope>
    <source>
        <strain evidence="1">FL130A</strain>
    </source>
</reference>
<name>A0A9N9IV59_9GLOM</name>
<accession>A0A9N9IV59</accession>
<evidence type="ECO:0000313" key="1">
    <source>
        <dbReference type="EMBL" id="CAG8752953.1"/>
    </source>
</evidence>
<dbReference type="AlphaFoldDB" id="A0A9N9IV59"/>
<proteinExistence type="predicted"/>